<keyword evidence="3" id="KW-1185">Reference proteome</keyword>
<dbReference type="Proteomes" id="UP000499080">
    <property type="component" value="Unassembled WGS sequence"/>
</dbReference>
<feature type="signal peptide" evidence="1">
    <location>
        <begin position="1"/>
        <end position="18"/>
    </location>
</feature>
<feature type="chain" id="PRO_5021394926" evidence="1">
    <location>
        <begin position="19"/>
        <end position="129"/>
    </location>
</feature>
<protein>
    <submittedName>
        <fullName evidence="2">Uncharacterized protein</fullName>
    </submittedName>
</protein>
<dbReference type="EMBL" id="BGPR01000006">
    <property type="protein sequence ID" value="GBL74812.1"/>
    <property type="molecule type" value="Genomic_DNA"/>
</dbReference>
<proteinExistence type="predicted"/>
<evidence type="ECO:0000313" key="2">
    <source>
        <dbReference type="EMBL" id="GBL74812.1"/>
    </source>
</evidence>
<evidence type="ECO:0000256" key="1">
    <source>
        <dbReference type="SAM" id="SignalP"/>
    </source>
</evidence>
<evidence type="ECO:0000313" key="3">
    <source>
        <dbReference type="Proteomes" id="UP000499080"/>
    </source>
</evidence>
<sequence length="129" mass="14534">MGLLSRIFIGRLLIIASGLKWPRAEFPEVAGSRPNSTEEQQCIRAWCKRHSAGMVWKFGEGVPPQVSLSSPDYGSELQSLSQNSFYIVSERHVIKATNEPSRPLKALSYSQRVLEISPPHRCLPQDDRK</sequence>
<organism evidence="2 3">
    <name type="scientific">Araneus ventricosus</name>
    <name type="common">Orbweaver spider</name>
    <name type="synonym">Epeira ventricosa</name>
    <dbReference type="NCBI Taxonomy" id="182803"/>
    <lineage>
        <taxon>Eukaryota</taxon>
        <taxon>Metazoa</taxon>
        <taxon>Ecdysozoa</taxon>
        <taxon>Arthropoda</taxon>
        <taxon>Chelicerata</taxon>
        <taxon>Arachnida</taxon>
        <taxon>Araneae</taxon>
        <taxon>Araneomorphae</taxon>
        <taxon>Entelegynae</taxon>
        <taxon>Araneoidea</taxon>
        <taxon>Araneidae</taxon>
        <taxon>Araneus</taxon>
    </lineage>
</organism>
<gene>
    <name evidence="2" type="ORF">AVEN_243664_1</name>
</gene>
<keyword evidence="1" id="KW-0732">Signal</keyword>
<dbReference type="AlphaFoldDB" id="A0A4Y2A4T1"/>
<reference evidence="2 3" key="1">
    <citation type="journal article" date="2019" name="Sci. Rep.">
        <title>Orb-weaving spider Araneus ventricosus genome elucidates the spidroin gene catalogue.</title>
        <authorList>
            <person name="Kono N."/>
            <person name="Nakamura H."/>
            <person name="Ohtoshi R."/>
            <person name="Moran D.A.P."/>
            <person name="Shinohara A."/>
            <person name="Yoshida Y."/>
            <person name="Fujiwara M."/>
            <person name="Mori M."/>
            <person name="Tomita M."/>
            <person name="Arakawa K."/>
        </authorList>
    </citation>
    <scope>NUCLEOTIDE SEQUENCE [LARGE SCALE GENOMIC DNA]</scope>
</reference>
<name>A0A4Y2A4T1_ARAVE</name>
<comment type="caution">
    <text evidence="2">The sequence shown here is derived from an EMBL/GenBank/DDBJ whole genome shotgun (WGS) entry which is preliminary data.</text>
</comment>
<accession>A0A4Y2A4T1</accession>